<organism evidence="2 3">
    <name type="scientific">Deinococcus xianganensis</name>
    <dbReference type="NCBI Taxonomy" id="1507289"/>
    <lineage>
        <taxon>Bacteria</taxon>
        <taxon>Thermotogati</taxon>
        <taxon>Deinococcota</taxon>
        <taxon>Deinococci</taxon>
        <taxon>Deinococcales</taxon>
        <taxon>Deinococcaceae</taxon>
        <taxon>Deinococcus</taxon>
    </lineage>
</organism>
<accession>A0A6I4YAC0</accession>
<sequence>MSDEQKTGYDPANQSPAEGQSQPIPDAAQGKAPNVDPAAKSEPAEGGRDEVENSSTPSQS</sequence>
<dbReference type="AlphaFoldDB" id="A0A6I4YAC0"/>
<proteinExistence type="predicted"/>
<feature type="compositionally biased region" description="Polar residues" evidence="1">
    <location>
        <begin position="12"/>
        <end position="23"/>
    </location>
</feature>
<evidence type="ECO:0000256" key="1">
    <source>
        <dbReference type="SAM" id="MobiDB-lite"/>
    </source>
</evidence>
<reference evidence="2 3" key="1">
    <citation type="submission" date="2019-11" db="EMBL/GenBank/DDBJ databases">
        <title>Genome sequence of Deinococcus xianganensis Y35, AI-2 producing algicidal bacterium, isolated from lake water.</title>
        <authorList>
            <person name="Li Y."/>
        </authorList>
    </citation>
    <scope>NUCLEOTIDE SEQUENCE [LARGE SCALE GENOMIC DNA]</scope>
    <source>
        <strain evidence="2 3">Y35</strain>
    </source>
</reference>
<dbReference type="RefSeq" id="WP_160976094.1">
    <property type="nucleotide sequence ID" value="NZ_WVHK01000003.1"/>
</dbReference>
<feature type="region of interest" description="Disordered" evidence="1">
    <location>
        <begin position="1"/>
        <end position="60"/>
    </location>
</feature>
<evidence type="ECO:0000313" key="2">
    <source>
        <dbReference type="EMBL" id="MXV18312.1"/>
    </source>
</evidence>
<feature type="compositionally biased region" description="Basic and acidic residues" evidence="1">
    <location>
        <begin position="42"/>
        <end position="51"/>
    </location>
</feature>
<protein>
    <submittedName>
        <fullName evidence="2">Uncharacterized protein</fullName>
    </submittedName>
</protein>
<evidence type="ECO:0000313" key="3">
    <source>
        <dbReference type="Proteomes" id="UP000430519"/>
    </source>
</evidence>
<keyword evidence="3" id="KW-1185">Reference proteome</keyword>
<dbReference type="Proteomes" id="UP000430519">
    <property type="component" value="Unassembled WGS sequence"/>
</dbReference>
<name>A0A6I4YAC0_9DEIO</name>
<comment type="caution">
    <text evidence="2">The sequence shown here is derived from an EMBL/GenBank/DDBJ whole genome shotgun (WGS) entry which is preliminary data.</text>
</comment>
<gene>
    <name evidence="2" type="ORF">GLX28_01495</name>
</gene>
<dbReference type="EMBL" id="WVHK01000003">
    <property type="protein sequence ID" value="MXV18312.1"/>
    <property type="molecule type" value="Genomic_DNA"/>
</dbReference>